<gene>
    <name evidence="1" type="ORF">ACFP1C_08180</name>
</gene>
<protein>
    <submittedName>
        <fullName evidence="1">Uncharacterized protein</fullName>
    </submittedName>
</protein>
<comment type="caution">
    <text evidence="1">The sequence shown here is derived from an EMBL/GenBank/DDBJ whole genome shotgun (WGS) entry which is preliminary data.</text>
</comment>
<reference evidence="2" key="1">
    <citation type="journal article" date="2019" name="Int. J. Syst. Evol. Microbiol.">
        <title>The Global Catalogue of Microorganisms (GCM) 10K type strain sequencing project: providing services to taxonomists for standard genome sequencing and annotation.</title>
        <authorList>
            <consortium name="The Broad Institute Genomics Platform"/>
            <consortium name="The Broad Institute Genome Sequencing Center for Infectious Disease"/>
            <person name="Wu L."/>
            <person name="Ma J."/>
        </authorList>
    </citation>
    <scope>NUCLEOTIDE SEQUENCE [LARGE SCALE GENOMIC DNA]</scope>
    <source>
        <strain evidence="2">CCM 8908</strain>
    </source>
</reference>
<evidence type="ECO:0000313" key="2">
    <source>
        <dbReference type="Proteomes" id="UP001596283"/>
    </source>
</evidence>
<dbReference type="RefSeq" id="WP_125687239.1">
    <property type="nucleotide sequence ID" value="NZ_JBHSSI010000047.1"/>
</dbReference>
<proteinExistence type="predicted"/>
<organism evidence="1 2">
    <name type="scientific">Levilactobacillus fujinensis</name>
    <dbReference type="NCBI Taxonomy" id="2486024"/>
    <lineage>
        <taxon>Bacteria</taxon>
        <taxon>Bacillati</taxon>
        <taxon>Bacillota</taxon>
        <taxon>Bacilli</taxon>
        <taxon>Lactobacillales</taxon>
        <taxon>Lactobacillaceae</taxon>
        <taxon>Levilactobacillus</taxon>
    </lineage>
</organism>
<name>A0ABW1TGC2_9LACO</name>
<dbReference type="EMBL" id="JBHSSI010000047">
    <property type="protein sequence ID" value="MFC6260912.1"/>
    <property type="molecule type" value="Genomic_DNA"/>
</dbReference>
<keyword evidence="2" id="KW-1185">Reference proteome</keyword>
<sequence>MSKEDISSVLSTAKKLDMTALLNGVTYEKDPSKQAVYLALYNYRLAERQKKTIAQKEFIR</sequence>
<evidence type="ECO:0000313" key="1">
    <source>
        <dbReference type="EMBL" id="MFC6260912.1"/>
    </source>
</evidence>
<accession>A0ABW1TGC2</accession>
<dbReference type="Proteomes" id="UP001596283">
    <property type="component" value="Unassembled WGS sequence"/>
</dbReference>